<reference evidence="1" key="2">
    <citation type="journal article" date="2018" name="Food Control">
        <title>Characterization of Lactococcus lactis isolates from herbs, fruits and vegetables for use as biopreservatives against Listeria monocytogenes in cheese.</title>
        <authorList>
            <person name="Ho V."/>
            <person name="Lo R."/>
            <person name="Bansal N."/>
            <person name="Turner M.S."/>
        </authorList>
    </citation>
    <scope>NUCLEOTIDE SEQUENCE</scope>
    <source>
        <strain evidence="1">537</strain>
    </source>
</reference>
<reference evidence="1" key="1">
    <citation type="submission" date="2017-01" db="EMBL/GenBank/DDBJ databases">
        <authorList>
            <person name="Lo R."/>
        </authorList>
    </citation>
    <scope>NUCLEOTIDE SEQUENCE</scope>
    <source>
        <strain evidence="1">537</strain>
    </source>
</reference>
<sequence length="118" mass="13898">MAKKYYLKRPIEKKVRFSDEEWEYIKVKIEKSPFKNFQNFARLLIITGEIKNVDYSQLIGLNQEVARVGNNINQMARLANQFKEISPEDIQYLIKEVEALKGMVRENINEAFKQNRGG</sequence>
<proteinExistence type="predicted"/>
<comment type="caution">
    <text evidence="1">The sequence shown here is derived from an EMBL/GenBank/DDBJ whole genome shotgun (WGS) entry which is preliminary data.</text>
</comment>
<dbReference type="Pfam" id="PF21983">
    <property type="entry name" value="NikA-like"/>
    <property type="match status" value="1"/>
</dbReference>
<protein>
    <submittedName>
        <fullName evidence="1">Mobilization protein</fullName>
    </submittedName>
</protein>
<dbReference type="Proteomes" id="UP000225275">
    <property type="component" value="Unassembled WGS sequence"/>
</dbReference>
<gene>
    <name evidence="1" type="ORF">BW154_06955</name>
</gene>
<evidence type="ECO:0000313" key="2">
    <source>
        <dbReference type="Proteomes" id="UP000225275"/>
    </source>
</evidence>
<evidence type="ECO:0000313" key="1">
    <source>
        <dbReference type="EMBL" id="PFG89207.1"/>
    </source>
</evidence>
<dbReference type="EMBL" id="MTJS01000002">
    <property type="protein sequence ID" value="PFG89207.1"/>
    <property type="molecule type" value="Genomic_DNA"/>
</dbReference>
<organism evidence="1 2">
    <name type="scientific">Lactococcus lactis</name>
    <dbReference type="NCBI Taxonomy" id="1358"/>
    <lineage>
        <taxon>Bacteria</taxon>
        <taxon>Bacillati</taxon>
        <taxon>Bacillota</taxon>
        <taxon>Bacilli</taxon>
        <taxon>Lactobacillales</taxon>
        <taxon>Streptococcaceae</taxon>
        <taxon>Lactococcus</taxon>
    </lineage>
</organism>
<accession>A0AAP8JE79</accession>
<name>A0AAP8JE79_9LACT</name>
<dbReference type="RefSeq" id="WP_098393814.1">
    <property type="nucleotide sequence ID" value="NZ_JAOWLS010000001.1"/>
</dbReference>
<dbReference type="InterPro" id="IPR053842">
    <property type="entry name" value="NikA-like"/>
</dbReference>
<dbReference type="AlphaFoldDB" id="A0AAP8JE79"/>